<proteinExistence type="predicted"/>
<feature type="compositionally biased region" description="Low complexity" evidence="1">
    <location>
        <begin position="949"/>
        <end position="963"/>
    </location>
</feature>
<keyword evidence="4" id="KW-1185">Reference proteome</keyword>
<feature type="compositionally biased region" description="Polar residues" evidence="1">
    <location>
        <begin position="966"/>
        <end position="984"/>
    </location>
</feature>
<protein>
    <recommendedName>
        <fullName evidence="5">Glutamyl-tRNA synthetase</fullName>
    </recommendedName>
</protein>
<evidence type="ECO:0008006" key="5">
    <source>
        <dbReference type="Google" id="ProtNLM"/>
    </source>
</evidence>
<keyword evidence="2" id="KW-0472">Membrane</keyword>
<dbReference type="Proteomes" id="UP000239532">
    <property type="component" value="Unassembled WGS sequence"/>
</dbReference>
<keyword evidence="2" id="KW-1133">Transmembrane helix</keyword>
<feature type="compositionally biased region" description="Basic and acidic residues" evidence="1">
    <location>
        <begin position="716"/>
        <end position="730"/>
    </location>
</feature>
<feature type="region of interest" description="Disordered" evidence="1">
    <location>
        <begin position="922"/>
        <end position="1049"/>
    </location>
</feature>
<evidence type="ECO:0000313" key="4">
    <source>
        <dbReference type="Proteomes" id="UP000239532"/>
    </source>
</evidence>
<gene>
    <name evidence="3" type="ORF">BST86_12005</name>
</gene>
<organism evidence="3 4">
    <name type="scientific">Nonlabens agnitus</name>
    <dbReference type="NCBI Taxonomy" id="870484"/>
    <lineage>
        <taxon>Bacteria</taxon>
        <taxon>Pseudomonadati</taxon>
        <taxon>Bacteroidota</taxon>
        <taxon>Flavobacteriia</taxon>
        <taxon>Flavobacteriales</taxon>
        <taxon>Flavobacteriaceae</taxon>
        <taxon>Nonlabens</taxon>
    </lineage>
</organism>
<keyword evidence="2" id="KW-0812">Transmembrane</keyword>
<feature type="compositionally biased region" description="Basic and acidic residues" evidence="1">
    <location>
        <begin position="1039"/>
        <end position="1049"/>
    </location>
</feature>
<feature type="compositionally biased region" description="Low complexity" evidence="1">
    <location>
        <begin position="985"/>
        <end position="1004"/>
    </location>
</feature>
<dbReference type="EMBL" id="MQUC01000003">
    <property type="protein sequence ID" value="PRP67763.1"/>
    <property type="molecule type" value="Genomic_DNA"/>
</dbReference>
<feature type="compositionally biased region" description="Basic and acidic residues" evidence="1">
    <location>
        <begin position="1014"/>
        <end position="1023"/>
    </location>
</feature>
<feature type="transmembrane region" description="Helical" evidence="2">
    <location>
        <begin position="57"/>
        <end position="82"/>
    </location>
</feature>
<dbReference type="RefSeq" id="WP_105983463.1">
    <property type="nucleotide sequence ID" value="NZ_MQUC01000003.1"/>
</dbReference>
<evidence type="ECO:0000313" key="3">
    <source>
        <dbReference type="EMBL" id="PRP67763.1"/>
    </source>
</evidence>
<dbReference type="PANTHER" id="PTHR24637:SF417">
    <property type="entry name" value="COL_CUTICLE_N DOMAIN-CONTAINING PROTEIN"/>
    <property type="match status" value="1"/>
</dbReference>
<dbReference type="OrthoDB" id="9812498at2"/>
<name>A0A2S9WWC2_9FLAO</name>
<dbReference type="PANTHER" id="PTHR24637">
    <property type="entry name" value="COLLAGEN"/>
    <property type="match status" value="1"/>
</dbReference>
<dbReference type="InterPro" id="IPR008160">
    <property type="entry name" value="Collagen"/>
</dbReference>
<feature type="region of interest" description="Disordered" evidence="1">
    <location>
        <begin position="524"/>
        <end position="554"/>
    </location>
</feature>
<feature type="compositionally biased region" description="Basic and acidic residues" evidence="1">
    <location>
        <begin position="657"/>
        <end position="707"/>
    </location>
</feature>
<dbReference type="Pfam" id="PF01391">
    <property type="entry name" value="Collagen"/>
    <property type="match status" value="1"/>
</dbReference>
<sequence>MTNFQIIEQKLNRFIRKYYVNELIRGVILFLAIGLLYFITVAVVEYFFWLNKLGRTILFWLFILVELGLLFKFVAIPIARLVKLFSGIDFRDASEMIGNHFPEVSDKLVNVLQLHANGGDDELTWASINQKSEDLKPIPFSLAIDFNNNKQYLKYLAVPIIIIGALIATGNNDVITSASRVADYKTDYIPPAPFRFEVTNENLDALENAPFILNVKVAGTRLPENASIVVDGQSFYLNQQDLETYSFTFERPTSNTSFYLMANEVRSPDYVLNVDKVPTIQGFELHMDYPSYTGKKDEILKSTGNALVPQGTHITWRVNTTATDLVQFRTADKNSNFENEAGGLFAFAKAISQPLSYSIVTSNNKVRDHEQLDFKIEVVADEYPELSMEMKRDSLDDRIMYFKGQAADDYGIRTLQLVYYKNDQANDKKVIALPNSGGTYQQFVQSFPGNLALEPGNTYNFYFEVIDNDAVNRFKSTKSEVYSFNKATLDEEEDLQLQEQKESLSNLEKALKEQQKEQDVIKELSQDQIEKDDRSFNDKRKLDQAVKNQQKKEQDIQKQLNRLENQLDKTAPKDDPKKAKLQERLQETAAESKKNEELLKQIEEYQDKLSKEELQEQLEKSQKKTREQQRSLKQLLELTKRYYVAQKYEQLSRKLMEMAERQEEQSKKDAAGNTRQDQDKLNQEYEQWEKELRELEKENNDLQKPMDLEFDPQESEDIKSDQNEASESLKNKNAPQAKRKQKSAADKMKKQAAAMEQDMNSMEGEQMEEDLEMLRQILDNLVLFSQSQETVLEDVKSLKSNSPRLGKSLRSQKELELAFKHVDDSLFALSSRNADLGKEINEEVVDIFYYMDKSMEQLAEFDLNQGQVSQQFTLGSANTLAVLLSDVLDSANNPNIGPGQPGKSGQGAGFQLPDLIRQQESLQKEGEEGKEGNKGRQGQQGKEGKQGNKGEQGNKPGQGKPGESGQEGQSGKAGQQGSRGTTGTNGKSGEGSASEGESGESNGKGSDGQNGTRAKVDGKDGDGKGSGNGSNDGDGEEENSYRESEEESQRIYEIYKQQQELRNQLEDMIINEGLQKKVDEITGAMKGVERKLLDQGHNREVQQQMSEIIHDLLKLKDANAEQGEENQRQSETNFNQFENPLKLDEELIQRYFNNKEILNRQVLPLQPQYRSKVKEYFKTDD</sequence>
<evidence type="ECO:0000256" key="2">
    <source>
        <dbReference type="SAM" id="Phobius"/>
    </source>
</evidence>
<reference evidence="3 4" key="1">
    <citation type="submission" date="2016-11" db="EMBL/GenBank/DDBJ databases">
        <title>Trade-off between light-utilization and light-protection in marine flavobacteria.</title>
        <authorList>
            <person name="Kumagai Y."/>
        </authorList>
    </citation>
    <scope>NUCLEOTIDE SEQUENCE [LARGE SCALE GENOMIC DNA]</scope>
    <source>
        <strain evidence="3 4">JCM 17109</strain>
    </source>
</reference>
<feature type="compositionally biased region" description="Basic and acidic residues" evidence="1">
    <location>
        <begin position="922"/>
        <end position="934"/>
    </location>
</feature>
<feature type="region of interest" description="Disordered" evidence="1">
    <location>
        <begin position="657"/>
        <end position="756"/>
    </location>
</feature>
<dbReference type="AlphaFoldDB" id="A0A2S9WWC2"/>
<evidence type="ECO:0000256" key="1">
    <source>
        <dbReference type="SAM" id="MobiDB-lite"/>
    </source>
</evidence>
<feature type="transmembrane region" description="Helical" evidence="2">
    <location>
        <begin position="23"/>
        <end position="51"/>
    </location>
</feature>
<accession>A0A2S9WWC2</accession>
<comment type="caution">
    <text evidence="3">The sequence shown here is derived from an EMBL/GenBank/DDBJ whole genome shotgun (WGS) entry which is preliminary data.</text>
</comment>